<evidence type="ECO:0000256" key="1">
    <source>
        <dbReference type="HAMAP-Rule" id="MF_00014"/>
    </source>
</evidence>
<dbReference type="InterPro" id="IPR011033">
    <property type="entry name" value="PRC_barrel-like_sf"/>
</dbReference>
<proteinExistence type="inferred from homology"/>
<evidence type="ECO:0000259" key="3">
    <source>
        <dbReference type="Pfam" id="PF24986"/>
    </source>
</evidence>
<dbReference type="RefSeq" id="WP_228344805.1">
    <property type="nucleotide sequence ID" value="NZ_CP045550.1"/>
</dbReference>
<gene>
    <name evidence="1 4" type="primary">rimM</name>
    <name evidence="4" type="ORF">GJQ55_09845</name>
</gene>
<dbReference type="Gene3D" id="2.40.30.60">
    <property type="entry name" value="RimM"/>
    <property type="match status" value="1"/>
</dbReference>
<dbReference type="PANTHER" id="PTHR33692">
    <property type="entry name" value="RIBOSOME MATURATION FACTOR RIMM"/>
    <property type="match status" value="1"/>
</dbReference>
<dbReference type="GO" id="GO:0042274">
    <property type="term" value="P:ribosomal small subunit biogenesis"/>
    <property type="evidence" value="ECO:0007669"/>
    <property type="project" value="UniProtKB-UniRule"/>
</dbReference>
<comment type="domain">
    <text evidence="1">The PRC barrel domain binds ribosomal protein uS19.</text>
</comment>
<dbReference type="PANTHER" id="PTHR33692:SF1">
    <property type="entry name" value="RIBOSOME MATURATION FACTOR RIMM"/>
    <property type="match status" value="1"/>
</dbReference>
<dbReference type="KEGG" id="vcw:GJQ55_09845"/>
<feature type="domain" description="RimM N-terminal" evidence="2">
    <location>
        <begin position="13"/>
        <end position="93"/>
    </location>
</feature>
<evidence type="ECO:0000313" key="4">
    <source>
        <dbReference type="EMBL" id="QQD24744.1"/>
    </source>
</evidence>
<dbReference type="AlphaFoldDB" id="A0A9E8JQG6"/>
<name>A0A9E8JQG6_9GAMM</name>
<keyword evidence="1" id="KW-0963">Cytoplasm</keyword>
<reference evidence="4 5" key="1">
    <citation type="submission" date="2019-11" db="EMBL/GenBank/DDBJ databases">
        <title>Venatorbacter sp. nov. a predator of Campylobacter and other Gram-negative bacteria.</title>
        <authorList>
            <person name="Saeedi A."/>
            <person name="Cummings N.J."/>
            <person name="Connerton I.F."/>
            <person name="Connerton P.L."/>
        </authorList>
    </citation>
    <scope>NUCLEOTIDE SEQUENCE [LARGE SCALE GENOMIC DNA]</scope>
    <source>
        <strain evidence="4">XL5</strain>
    </source>
</reference>
<dbReference type="Gene3D" id="2.30.30.240">
    <property type="entry name" value="PRC-barrel domain"/>
    <property type="match status" value="1"/>
</dbReference>
<comment type="function">
    <text evidence="1">An accessory protein needed during the final step in the assembly of 30S ribosomal subunit, possibly for assembly of the head region. Essential for efficient processing of 16S rRNA. May be needed both before and after RbfA during the maturation of 16S rRNA. It has affinity for free ribosomal 30S subunits but not for 70S ribosomes.</text>
</comment>
<comment type="subcellular location">
    <subcellularLocation>
        <location evidence="1">Cytoplasm</location>
    </subcellularLocation>
</comment>
<dbReference type="SUPFAM" id="SSF50346">
    <property type="entry name" value="PRC-barrel domain"/>
    <property type="match status" value="1"/>
</dbReference>
<keyword evidence="1" id="KW-0143">Chaperone</keyword>
<dbReference type="Pfam" id="PF24986">
    <property type="entry name" value="PRC_RimM"/>
    <property type="match status" value="1"/>
</dbReference>
<dbReference type="InterPro" id="IPR002676">
    <property type="entry name" value="RimM_N"/>
</dbReference>
<evidence type="ECO:0000259" key="2">
    <source>
        <dbReference type="Pfam" id="PF01782"/>
    </source>
</evidence>
<dbReference type="InterPro" id="IPR036976">
    <property type="entry name" value="RimM_N_sf"/>
</dbReference>
<dbReference type="Proteomes" id="UP000596074">
    <property type="component" value="Chromosome"/>
</dbReference>
<dbReference type="GO" id="GO:0006364">
    <property type="term" value="P:rRNA processing"/>
    <property type="evidence" value="ECO:0007669"/>
    <property type="project" value="UniProtKB-UniRule"/>
</dbReference>
<accession>A0A9E8JQG6</accession>
<dbReference type="InterPro" id="IPR009000">
    <property type="entry name" value="Transl_B-barrel_sf"/>
</dbReference>
<sequence length="178" mass="19899">MSHQAADQELTILGKVTTAFGIKGWVKVYSYTDPMTNILDYPNWLLNIGGEWKTFRVKDSQVHSKGLAVALDGINDRDAALALSQVEIAVPTSELPELEDDEYYWFQLQGLKVVNTHGEWLGQVKELLDSGGGNQVMVINACEGSIDRQQRLIPYAETIVLKVDTEQGEILVDWEADF</sequence>
<comment type="subunit">
    <text evidence="1">Binds ribosomal protein uS19.</text>
</comment>
<dbReference type="Pfam" id="PF01782">
    <property type="entry name" value="RimM"/>
    <property type="match status" value="1"/>
</dbReference>
<dbReference type="InterPro" id="IPR056792">
    <property type="entry name" value="PRC_RimM"/>
</dbReference>
<dbReference type="GO" id="GO:0005737">
    <property type="term" value="C:cytoplasm"/>
    <property type="evidence" value="ECO:0007669"/>
    <property type="project" value="UniProtKB-SubCell"/>
</dbReference>
<keyword evidence="5" id="KW-1185">Reference proteome</keyword>
<dbReference type="HAMAP" id="MF_00014">
    <property type="entry name" value="Ribosome_mat_RimM"/>
    <property type="match status" value="1"/>
</dbReference>
<dbReference type="GO" id="GO:0043022">
    <property type="term" value="F:ribosome binding"/>
    <property type="evidence" value="ECO:0007669"/>
    <property type="project" value="InterPro"/>
</dbReference>
<dbReference type="GO" id="GO:0005840">
    <property type="term" value="C:ribosome"/>
    <property type="evidence" value="ECO:0007669"/>
    <property type="project" value="InterPro"/>
</dbReference>
<keyword evidence="1" id="KW-0698">rRNA processing</keyword>
<organism evidence="4 5">
    <name type="scientific">Venatoribacter cucullus</name>
    <dbReference type="NCBI Taxonomy" id="2661630"/>
    <lineage>
        <taxon>Bacteria</taxon>
        <taxon>Pseudomonadati</taxon>
        <taxon>Pseudomonadota</taxon>
        <taxon>Gammaproteobacteria</taxon>
        <taxon>Oceanospirillales</taxon>
        <taxon>Oceanospirillaceae</taxon>
        <taxon>Venatoribacter</taxon>
    </lineage>
</organism>
<protein>
    <recommendedName>
        <fullName evidence="1">Ribosome maturation factor RimM</fullName>
    </recommendedName>
</protein>
<dbReference type="SUPFAM" id="SSF50447">
    <property type="entry name" value="Translation proteins"/>
    <property type="match status" value="1"/>
</dbReference>
<feature type="domain" description="Ribosome maturation factor RimM PRC barrel" evidence="3">
    <location>
        <begin position="105"/>
        <end position="176"/>
    </location>
</feature>
<keyword evidence="1" id="KW-0690">Ribosome biogenesis</keyword>
<dbReference type="EMBL" id="CP046056">
    <property type="protein sequence ID" value="QQD24744.1"/>
    <property type="molecule type" value="Genomic_DNA"/>
</dbReference>
<dbReference type="InterPro" id="IPR011961">
    <property type="entry name" value="RimM"/>
</dbReference>
<evidence type="ECO:0000313" key="5">
    <source>
        <dbReference type="Proteomes" id="UP000596074"/>
    </source>
</evidence>
<dbReference type="NCBIfam" id="TIGR02273">
    <property type="entry name" value="16S_RimM"/>
    <property type="match status" value="1"/>
</dbReference>
<comment type="similarity">
    <text evidence="1">Belongs to the RimM family.</text>
</comment>